<dbReference type="GO" id="GO:0016020">
    <property type="term" value="C:membrane"/>
    <property type="evidence" value="ECO:0007669"/>
    <property type="project" value="InterPro"/>
</dbReference>
<name>E3LJ26_CAERE</name>
<dbReference type="AlphaFoldDB" id="E3LJ26"/>
<evidence type="ECO:0000256" key="1">
    <source>
        <dbReference type="SAM" id="Phobius"/>
    </source>
</evidence>
<dbReference type="InParanoid" id="E3LJ26"/>
<accession>E3LJ26</accession>
<dbReference type="EMBL" id="DS268409">
    <property type="protein sequence ID" value="EFO95568.1"/>
    <property type="molecule type" value="Genomic_DNA"/>
</dbReference>
<keyword evidence="1" id="KW-0812">Transmembrane</keyword>
<evidence type="ECO:0000313" key="3">
    <source>
        <dbReference type="Proteomes" id="UP000008281"/>
    </source>
</evidence>
<dbReference type="PANTHER" id="PTHR22900:SF3">
    <property type="entry name" value="CARBOHYDRATE SULFOTRANSFERASE-RELATED"/>
    <property type="match status" value="1"/>
</dbReference>
<dbReference type="PANTHER" id="PTHR22900">
    <property type="entry name" value="PROTEIN CBG14245-RELATED"/>
    <property type="match status" value="1"/>
</dbReference>
<dbReference type="GeneID" id="9820204"/>
<dbReference type="GO" id="GO:1902884">
    <property type="term" value="P:positive regulation of response to oxidative stress"/>
    <property type="evidence" value="ECO:0007669"/>
    <property type="project" value="InterPro"/>
</dbReference>
<dbReference type="GO" id="GO:0047756">
    <property type="term" value="F:chondroitin 4-sulfotransferase activity"/>
    <property type="evidence" value="ECO:0007669"/>
    <property type="project" value="InterPro"/>
</dbReference>
<evidence type="ECO:0008006" key="4">
    <source>
        <dbReference type="Google" id="ProtNLM"/>
    </source>
</evidence>
<keyword evidence="1" id="KW-1133">Transmembrane helix</keyword>
<dbReference type="InterPro" id="IPR007669">
    <property type="entry name" value="Chst-1-like"/>
</dbReference>
<dbReference type="GO" id="GO:0050650">
    <property type="term" value="P:chondroitin sulfate proteoglycan biosynthetic process"/>
    <property type="evidence" value="ECO:0007669"/>
    <property type="project" value="InterPro"/>
</dbReference>
<protein>
    <recommendedName>
        <fullName evidence="4">Sulfotransferase domain-containing protein</fullName>
    </recommendedName>
</protein>
<keyword evidence="1" id="KW-0472">Membrane</keyword>
<dbReference type="OMA" id="WITEREC"/>
<dbReference type="eggNOG" id="KOG4651">
    <property type="taxonomic scope" value="Eukaryota"/>
</dbReference>
<gene>
    <name evidence="2" type="ORF">CRE_09047</name>
</gene>
<organism evidence="3">
    <name type="scientific">Caenorhabditis remanei</name>
    <name type="common">Caenorhabditis vulgaris</name>
    <dbReference type="NCBI Taxonomy" id="31234"/>
    <lineage>
        <taxon>Eukaryota</taxon>
        <taxon>Metazoa</taxon>
        <taxon>Ecdysozoa</taxon>
        <taxon>Nematoda</taxon>
        <taxon>Chromadorea</taxon>
        <taxon>Rhabditida</taxon>
        <taxon>Rhabditina</taxon>
        <taxon>Rhabditomorpha</taxon>
        <taxon>Rhabditoidea</taxon>
        <taxon>Rhabditidae</taxon>
        <taxon>Peloderinae</taxon>
        <taxon>Caenorhabditis</taxon>
    </lineage>
</organism>
<keyword evidence="3" id="KW-1185">Reference proteome</keyword>
<evidence type="ECO:0000313" key="2">
    <source>
        <dbReference type="EMBL" id="EFO95568.1"/>
    </source>
</evidence>
<dbReference type="InterPro" id="IPR005331">
    <property type="entry name" value="Sulfotransferase"/>
</dbReference>
<dbReference type="Pfam" id="PF03567">
    <property type="entry name" value="Sulfotransfer_2"/>
    <property type="match status" value="1"/>
</dbReference>
<proteinExistence type="predicted"/>
<dbReference type="STRING" id="31234.E3LJ26"/>
<dbReference type="Proteomes" id="UP000008281">
    <property type="component" value="Unassembled WGS sequence"/>
</dbReference>
<dbReference type="HOGENOM" id="CLU_069458_0_0_1"/>
<feature type="transmembrane region" description="Helical" evidence="1">
    <location>
        <begin position="7"/>
        <end position="27"/>
    </location>
</feature>
<sequence>MGSPAPKYFWIVVTFSVSLSVYGYFYFQSHYTVYVDGHAVNFPGVEDFIQPFISYFPETFAVPDKKLISCGIPKSMSQLTINIMCLLYDEDSFRAEHNSLSDNWLNTTHRYCLDKSEFRKPTPQLLNDYDTARFVFIRDPIHRFVSLYLEKCFGTDLYCFDCDGNMRCFIQIMYDELKKIQNYRHEFQKSPVVPIVQHAAPLSWNCKFDQDLKKWHLLMIGSDFEERKSSISHLTNILRRQGINESLVEKIQNDSLVGETPHSTHTSPRRVEAERQVREDPFIRDLLHKMYFFDYLIFPFKRDGLDEKYRTNFWTIPK</sequence>
<dbReference type="KEGG" id="crq:GCK72_020498"/>
<reference evidence="2" key="1">
    <citation type="submission" date="2007-07" db="EMBL/GenBank/DDBJ databases">
        <title>PCAP assembly of the Caenorhabditis remanei genome.</title>
        <authorList>
            <consortium name="The Caenorhabditis remanei Sequencing Consortium"/>
            <person name="Wilson R.K."/>
        </authorList>
    </citation>
    <scope>NUCLEOTIDE SEQUENCE [LARGE SCALE GENOMIC DNA]</scope>
    <source>
        <strain evidence="2">PB4641</strain>
    </source>
</reference>
<dbReference type="RefSeq" id="XP_003116672.2">
    <property type="nucleotide sequence ID" value="XM_003116624.2"/>
</dbReference>
<dbReference type="FunCoup" id="E3LJ26">
    <property type="interactions" value="9"/>
</dbReference>
<dbReference type="OrthoDB" id="408912at2759"/>
<dbReference type="CTD" id="9820204"/>